<dbReference type="Gene3D" id="2.170.130.10">
    <property type="entry name" value="TonB-dependent receptor, plug domain"/>
    <property type="match status" value="1"/>
</dbReference>
<evidence type="ECO:0000259" key="15">
    <source>
        <dbReference type="Pfam" id="PF07715"/>
    </source>
</evidence>
<organism evidence="16 17">
    <name type="scientific">Komagataeibacter oboediens</name>
    <dbReference type="NCBI Taxonomy" id="65958"/>
    <lineage>
        <taxon>Bacteria</taxon>
        <taxon>Pseudomonadati</taxon>
        <taxon>Pseudomonadota</taxon>
        <taxon>Alphaproteobacteria</taxon>
        <taxon>Acetobacterales</taxon>
        <taxon>Acetobacteraceae</taxon>
        <taxon>Komagataeibacter</taxon>
    </lineage>
</organism>
<gene>
    <name evidence="16" type="ORF">HNO79_09465</name>
</gene>
<evidence type="ECO:0000256" key="3">
    <source>
        <dbReference type="ARBA" id="ARBA00022452"/>
    </source>
</evidence>
<keyword evidence="11 12" id="KW-0998">Cell outer membrane</keyword>
<comment type="subcellular location">
    <subcellularLocation>
        <location evidence="1 12">Cell outer membrane</location>
        <topology evidence="1 12">Multi-pass membrane protein</topology>
    </subcellularLocation>
</comment>
<dbReference type="InterPro" id="IPR039426">
    <property type="entry name" value="TonB-dep_rcpt-like"/>
</dbReference>
<comment type="caution">
    <text evidence="16">The sequence shown here is derived from an EMBL/GenBank/DDBJ whole genome shotgun (WGS) entry which is preliminary data.</text>
</comment>
<dbReference type="PANTHER" id="PTHR32552:SF89">
    <property type="entry name" value="CATECHOLATE SIDEROPHORE RECEPTOR FIU"/>
    <property type="match status" value="1"/>
</dbReference>
<dbReference type="InterPro" id="IPR037066">
    <property type="entry name" value="Plug_dom_sf"/>
</dbReference>
<accession>A0ABS5SN70</accession>
<dbReference type="Gene3D" id="2.40.170.20">
    <property type="entry name" value="TonB-dependent receptor, beta-barrel domain"/>
    <property type="match status" value="1"/>
</dbReference>
<dbReference type="Pfam" id="PF00593">
    <property type="entry name" value="TonB_dep_Rec_b-barrel"/>
    <property type="match status" value="1"/>
</dbReference>
<dbReference type="EMBL" id="JABLUU010000009">
    <property type="protein sequence ID" value="MBT0675606.1"/>
    <property type="molecule type" value="Genomic_DNA"/>
</dbReference>
<proteinExistence type="inferred from homology"/>
<dbReference type="InterPro" id="IPR012910">
    <property type="entry name" value="Plug_dom"/>
</dbReference>
<evidence type="ECO:0000256" key="5">
    <source>
        <dbReference type="ARBA" id="ARBA00022692"/>
    </source>
</evidence>
<feature type="domain" description="TonB-dependent receptor-like beta-barrel" evidence="14">
    <location>
        <begin position="289"/>
        <end position="750"/>
    </location>
</feature>
<dbReference type="RefSeq" id="WP_214165217.1">
    <property type="nucleotide sequence ID" value="NZ_JABLUU010000009.1"/>
</dbReference>
<keyword evidence="17" id="KW-1185">Reference proteome</keyword>
<evidence type="ECO:0000256" key="1">
    <source>
        <dbReference type="ARBA" id="ARBA00004571"/>
    </source>
</evidence>
<keyword evidence="3 12" id="KW-1134">Transmembrane beta strand</keyword>
<protein>
    <submittedName>
        <fullName evidence="16">TonB-dependent receptor</fullName>
    </submittedName>
</protein>
<evidence type="ECO:0000256" key="7">
    <source>
        <dbReference type="ARBA" id="ARBA00023004"/>
    </source>
</evidence>
<comment type="similarity">
    <text evidence="12 13">Belongs to the TonB-dependent receptor family.</text>
</comment>
<name>A0ABS5SN70_9PROT</name>
<keyword evidence="6" id="KW-0732">Signal</keyword>
<keyword evidence="7" id="KW-0408">Iron</keyword>
<reference evidence="16 17" key="1">
    <citation type="journal article" date="2021" name="Astrobiology">
        <title>Bacterial Cellulose Retains Robustness but Its Synthesis Declines After Exposure to a Mars-Like Environment Simulated Outside the International Space Station.</title>
        <authorList>
            <person name="Orlovska I."/>
            <person name="Podolich O."/>
            <person name="Kukharenko O."/>
            <person name="Zaets I."/>
            <person name="Reva O."/>
            <person name="Khirunenko L."/>
            <person name="Zmejkoski D."/>
            <person name="Rogalsky S."/>
            <person name="Barh D."/>
            <person name="Tiwari S."/>
            <person name="Kumavath R."/>
            <person name="Goes-Neto A."/>
            <person name="Azevedo V."/>
            <person name="Brenig B."/>
            <person name="Ghosh P."/>
            <person name="de Vera J.P."/>
            <person name="Kozyrovska N."/>
        </authorList>
    </citation>
    <scope>NUCLEOTIDE SEQUENCE [LARGE SCALE GENOMIC DNA]</scope>
    <source>
        <strain evidence="16 17">IMBG 311</strain>
    </source>
</reference>
<dbReference type="PANTHER" id="PTHR32552">
    <property type="entry name" value="FERRICHROME IRON RECEPTOR-RELATED"/>
    <property type="match status" value="1"/>
</dbReference>
<dbReference type="Proteomes" id="UP001519538">
    <property type="component" value="Unassembled WGS sequence"/>
</dbReference>
<keyword evidence="16" id="KW-0675">Receptor</keyword>
<evidence type="ECO:0000313" key="17">
    <source>
        <dbReference type="Proteomes" id="UP001519538"/>
    </source>
</evidence>
<keyword evidence="4" id="KW-0410">Iron transport</keyword>
<dbReference type="SUPFAM" id="SSF56935">
    <property type="entry name" value="Porins"/>
    <property type="match status" value="1"/>
</dbReference>
<evidence type="ECO:0000256" key="4">
    <source>
        <dbReference type="ARBA" id="ARBA00022496"/>
    </source>
</evidence>
<evidence type="ECO:0000259" key="14">
    <source>
        <dbReference type="Pfam" id="PF00593"/>
    </source>
</evidence>
<dbReference type="Pfam" id="PF07715">
    <property type="entry name" value="Plug"/>
    <property type="match status" value="1"/>
</dbReference>
<evidence type="ECO:0000256" key="10">
    <source>
        <dbReference type="ARBA" id="ARBA00023136"/>
    </source>
</evidence>
<keyword evidence="8" id="KW-0406">Ion transport</keyword>
<keyword evidence="5 12" id="KW-0812">Transmembrane</keyword>
<evidence type="ECO:0000256" key="12">
    <source>
        <dbReference type="PROSITE-ProRule" id="PRU01360"/>
    </source>
</evidence>
<evidence type="ECO:0000256" key="8">
    <source>
        <dbReference type="ARBA" id="ARBA00023065"/>
    </source>
</evidence>
<evidence type="ECO:0000256" key="2">
    <source>
        <dbReference type="ARBA" id="ARBA00022448"/>
    </source>
</evidence>
<sequence length="800" mass="87605">MSLLPLSVDRYRMHFRYLLVGTSLSGMLTPIAAFAAMTGDTTEKTAVQKPGNNASTSAPGPELIKVTRKIGVDGVTRTAAGGGLIIEESAPKSVSTVGRDYIAKQPPSATVFQLMKMSPGVNFSANDPYGVNGGDVTVRGLDSNQIGFTLEGAPLNDIASYAIFPQEYVDSENLRQIRIAQGTADLGAPHIGASGGTVNMSMLDPAAKAGGQFNFTYGSFAADREFLRLDSGDIAKSGVRAFISYSHFHDDHFRGPGTDNRNHVDFKIMKNFDNGSRMALSVSYNQTFNAFYSNPTLSQWQTSGLHSNYDQNYTQNDTSYYQYHTNPYTNVVAAAPMHFVINKSASVNFTPYFWYGYGAGGGATVLNESGYYSGDVKYSSDLNGNGTTNDKVLLYSPTISHTYRPGYITSLNYNVAHNKITAGYWFEYSNEAQFTPFSYVDGNGSPASTMGQQNNVYTPNGSVLYNRNQITYTTVNALFLGDSISLFHDRFNFDIGVKETMVRRDGTNLIPSTTYKTIINDAQVTPQLAARYKIDRHNQVFLTASTNFRSPPNATLFANYSSTTGSLVTASNAKQKDEYSIEEELGYRYQGNIGDFSVALFNYNFVNRQVTSQVLIDGAYDTESINAGGQTSRGIDIEAGLRPWHHFRPYIAGEYLHATIDNNFLSNGVYLPTAGKIAVRSPKFQFSFALDYDDGHFFGNAGIKWVDSQYSTFMNDQSIPAYVTSDITLGYRFSNFGPLHSPQLRLNFMNVGNNHYLSGIAGVQANAKTVYSGTKSVAGVNPIYYVGSPFAAIFTFGTGF</sequence>
<evidence type="ECO:0000313" key="16">
    <source>
        <dbReference type="EMBL" id="MBT0675606.1"/>
    </source>
</evidence>
<evidence type="ECO:0000256" key="6">
    <source>
        <dbReference type="ARBA" id="ARBA00022729"/>
    </source>
</evidence>
<evidence type="ECO:0000256" key="9">
    <source>
        <dbReference type="ARBA" id="ARBA00023077"/>
    </source>
</evidence>
<keyword evidence="2 12" id="KW-0813">Transport</keyword>
<dbReference type="InterPro" id="IPR036942">
    <property type="entry name" value="Beta-barrel_TonB_sf"/>
</dbReference>
<keyword evidence="10 12" id="KW-0472">Membrane</keyword>
<dbReference type="PROSITE" id="PS52016">
    <property type="entry name" value="TONB_DEPENDENT_REC_3"/>
    <property type="match status" value="1"/>
</dbReference>
<dbReference type="InterPro" id="IPR000531">
    <property type="entry name" value="Beta-barrel_TonB"/>
</dbReference>
<feature type="domain" description="TonB-dependent receptor plug" evidence="15">
    <location>
        <begin position="88"/>
        <end position="186"/>
    </location>
</feature>
<dbReference type="GeneID" id="79187963"/>
<keyword evidence="9 13" id="KW-0798">TonB box</keyword>
<evidence type="ECO:0000256" key="11">
    <source>
        <dbReference type="ARBA" id="ARBA00023237"/>
    </source>
</evidence>
<evidence type="ECO:0000256" key="13">
    <source>
        <dbReference type="RuleBase" id="RU003357"/>
    </source>
</evidence>